<accession>A0AAV4MW00</accession>
<dbReference type="Proteomes" id="UP001054837">
    <property type="component" value="Unassembled WGS sequence"/>
</dbReference>
<sequence>MLNDVCPKSPPLGGTIIMKWKALHSMEHRQRIEAKPSPCLRQRIFPRGGKGEQCCPEGEDNRVTASAESLAVLIIRKKTSHLLLLLHLTEEL</sequence>
<organism evidence="1 2">
    <name type="scientific">Caerostris darwini</name>
    <dbReference type="NCBI Taxonomy" id="1538125"/>
    <lineage>
        <taxon>Eukaryota</taxon>
        <taxon>Metazoa</taxon>
        <taxon>Ecdysozoa</taxon>
        <taxon>Arthropoda</taxon>
        <taxon>Chelicerata</taxon>
        <taxon>Arachnida</taxon>
        <taxon>Araneae</taxon>
        <taxon>Araneomorphae</taxon>
        <taxon>Entelegynae</taxon>
        <taxon>Araneoidea</taxon>
        <taxon>Araneidae</taxon>
        <taxon>Caerostris</taxon>
    </lineage>
</organism>
<evidence type="ECO:0000313" key="2">
    <source>
        <dbReference type="Proteomes" id="UP001054837"/>
    </source>
</evidence>
<keyword evidence="2" id="KW-1185">Reference proteome</keyword>
<gene>
    <name evidence="1" type="ORF">CDAR_507521</name>
</gene>
<dbReference type="EMBL" id="BPLQ01000950">
    <property type="protein sequence ID" value="GIX76599.1"/>
    <property type="molecule type" value="Genomic_DNA"/>
</dbReference>
<dbReference type="AlphaFoldDB" id="A0AAV4MW00"/>
<name>A0AAV4MW00_9ARAC</name>
<protein>
    <submittedName>
        <fullName evidence="1">Uncharacterized protein</fullName>
    </submittedName>
</protein>
<reference evidence="1 2" key="1">
    <citation type="submission" date="2021-06" db="EMBL/GenBank/DDBJ databases">
        <title>Caerostris darwini draft genome.</title>
        <authorList>
            <person name="Kono N."/>
            <person name="Arakawa K."/>
        </authorList>
    </citation>
    <scope>NUCLEOTIDE SEQUENCE [LARGE SCALE GENOMIC DNA]</scope>
</reference>
<evidence type="ECO:0000313" key="1">
    <source>
        <dbReference type="EMBL" id="GIX76599.1"/>
    </source>
</evidence>
<proteinExistence type="predicted"/>
<comment type="caution">
    <text evidence="1">The sequence shown here is derived from an EMBL/GenBank/DDBJ whole genome shotgun (WGS) entry which is preliminary data.</text>
</comment>